<dbReference type="OrthoDB" id="6338733at2759"/>
<dbReference type="EMBL" id="CAACVG010008715">
    <property type="protein sequence ID" value="VEN50832.1"/>
    <property type="molecule type" value="Genomic_DNA"/>
</dbReference>
<sequence>MGVLMMIFTLPKPLPDNDRVFSWLVVGGFSAWGGIVRYLMENRASGKAFSWHEVLSQVVISGFTGFLAGVYGYEQGYSEFMVMGGGGGAISAIPFCPGCQRSDKPANLEVAMKTGMNGLHLITEYEGLRLQAYKCPADIWTIGYGHTAGVSANDVITEEEALFFLRQDVAEAEQAVNQYVQVPLTKNQFDALVSFTFNVGVGNFRTSTLLKKLNAGDDDGAAREFGRWIHAGGKTLPGLVRRREAERALFLK</sequence>
<keyword evidence="5" id="KW-1035">Host cytoplasm</keyword>
<evidence type="ECO:0000313" key="9">
    <source>
        <dbReference type="Proteomes" id="UP000410492"/>
    </source>
</evidence>
<evidence type="ECO:0000256" key="4">
    <source>
        <dbReference type="ARBA" id="ARBA00022801"/>
    </source>
</evidence>
<dbReference type="PANTHER" id="PTHR38107">
    <property type="match status" value="1"/>
</dbReference>
<name>A0A653CSV6_CALMS</name>
<dbReference type="Pfam" id="PF00959">
    <property type="entry name" value="Phage_lysozyme"/>
    <property type="match status" value="1"/>
</dbReference>
<dbReference type="GO" id="GO:0009253">
    <property type="term" value="P:peptidoglycan catabolic process"/>
    <property type="evidence" value="ECO:0007669"/>
    <property type="project" value="InterPro"/>
</dbReference>
<evidence type="ECO:0000256" key="7">
    <source>
        <dbReference type="SAM" id="Phobius"/>
    </source>
</evidence>
<organism evidence="8 9">
    <name type="scientific">Callosobruchus maculatus</name>
    <name type="common">Southern cowpea weevil</name>
    <name type="synonym">Pulse bruchid</name>
    <dbReference type="NCBI Taxonomy" id="64391"/>
    <lineage>
        <taxon>Eukaryota</taxon>
        <taxon>Metazoa</taxon>
        <taxon>Ecdysozoa</taxon>
        <taxon>Arthropoda</taxon>
        <taxon>Hexapoda</taxon>
        <taxon>Insecta</taxon>
        <taxon>Pterygota</taxon>
        <taxon>Neoptera</taxon>
        <taxon>Endopterygota</taxon>
        <taxon>Coleoptera</taxon>
        <taxon>Polyphaga</taxon>
        <taxon>Cucujiformia</taxon>
        <taxon>Chrysomeloidea</taxon>
        <taxon>Chrysomelidae</taxon>
        <taxon>Bruchinae</taxon>
        <taxon>Bruchini</taxon>
        <taxon>Callosobruchus</taxon>
    </lineage>
</organism>
<dbReference type="InterPro" id="IPR033907">
    <property type="entry name" value="Endolysin_autolysin"/>
</dbReference>
<dbReference type="HAMAP" id="MF_04110">
    <property type="entry name" value="ENDOLYSIN_T4"/>
    <property type="match status" value="1"/>
</dbReference>
<evidence type="ECO:0008006" key="10">
    <source>
        <dbReference type="Google" id="ProtNLM"/>
    </source>
</evidence>
<dbReference type="Gene3D" id="1.10.530.40">
    <property type="match status" value="1"/>
</dbReference>
<dbReference type="CDD" id="cd00737">
    <property type="entry name" value="lyz_endolysin_autolysin"/>
    <property type="match status" value="1"/>
</dbReference>
<evidence type="ECO:0000313" key="8">
    <source>
        <dbReference type="EMBL" id="VEN50832.1"/>
    </source>
</evidence>
<dbReference type="InterPro" id="IPR032126">
    <property type="entry name" value="LydA_holin"/>
</dbReference>
<keyword evidence="4" id="KW-0378">Hydrolase</keyword>
<accession>A0A653CSV6</accession>
<keyword evidence="2" id="KW-0929">Antimicrobial</keyword>
<keyword evidence="9" id="KW-1185">Reference proteome</keyword>
<dbReference type="GO" id="GO:0003796">
    <property type="term" value="F:lysozyme activity"/>
    <property type="evidence" value="ECO:0007669"/>
    <property type="project" value="UniProtKB-EC"/>
</dbReference>
<evidence type="ECO:0000256" key="6">
    <source>
        <dbReference type="ARBA" id="ARBA00023295"/>
    </source>
</evidence>
<gene>
    <name evidence="8" type="ORF">CALMAC_LOCUS11464</name>
</gene>
<dbReference type="GO" id="GO:0042742">
    <property type="term" value="P:defense response to bacterium"/>
    <property type="evidence" value="ECO:0007669"/>
    <property type="project" value="UniProtKB-KW"/>
</dbReference>
<dbReference type="GO" id="GO:0016998">
    <property type="term" value="P:cell wall macromolecule catabolic process"/>
    <property type="evidence" value="ECO:0007669"/>
    <property type="project" value="InterPro"/>
</dbReference>
<dbReference type="InterPro" id="IPR023347">
    <property type="entry name" value="Lysozyme_dom_sf"/>
</dbReference>
<dbReference type="InterPro" id="IPR023346">
    <property type="entry name" value="Lysozyme-like_dom_sf"/>
</dbReference>
<reference evidence="8 9" key="1">
    <citation type="submission" date="2019-01" db="EMBL/GenBank/DDBJ databases">
        <authorList>
            <person name="Sayadi A."/>
        </authorList>
    </citation>
    <scope>NUCLEOTIDE SEQUENCE [LARGE SCALE GENOMIC DNA]</scope>
</reference>
<dbReference type="Proteomes" id="UP000410492">
    <property type="component" value="Unassembled WGS sequence"/>
</dbReference>
<dbReference type="SUPFAM" id="SSF53955">
    <property type="entry name" value="Lysozyme-like"/>
    <property type="match status" value="1"/>
</dbReference>
<dbReference type="GO" id="GO:0031640">
    <property type="term" value="P:killing of cells of another organism"/>
    <property type="evidence" value="ECO:0007669"/>
    <property type="project" value="UniProtKB-KW"/>
</dbReference>
<keyword evidence="6" id="KW-0326">Glycosidase</keyword>
<evidence type="ECO:0000256" key="5">
    <source>
        <dbReference type="ARBA" id="ARBA00023200"/>
    </source>
</evidence>
<dbReference type="InterPro" id="IPR051018">
    <property type="entry name" value="Bacteriophage_GH24"/>
</dbReference>
<keyword evidence="7" id="KW-1133">Transmembrane helix</keyword>
<comment type="catalytic activity">
    <reaction evidence="1">
        <text>Hydrolysis of (1-&gt;4)-beta-linkages between N-acetylmuramic acid and N-acetyl-D-glucosamine residues in a peptidoglycan and between N-acetyl-D-glucosamine residues in chitodextrins.</text>
        <dbReference type="EC" id="3.2.1.17"/>
    </reaction>
</comment>
<dbReference type="Pfam" id="PF16083">
    <property type="entry name" value="Phage_holin_3_3"/>
    <property type="match status" value="1"/>
</dbReference>
<protein>
    <recommendedName>
        <fullName evidence="10">Lysozyme</fullName>
    </recommendedName>
</protein>
<keyword evidence="7" id="KW-0472">Membrane</keyword>
<dbReference type="PANTHER" id="PTHR38107:SF3">
    <property type="entry name" value="LYSOZYME RRRD-RELATED"/>
    <property type="match status" value="1"/>
</dbReference>
<feature type="transmembrane region" description="Helical" evidence="7">
    <location>
        <begin position="51"/>
        <end position="73"/>
    </location>
</feature>
<evidence type="ECO:0000256" key="3">
    <source>
        <dbReference type="ARBA" id="ARBA00022638"/>
    </source>
</evidence>
<keyword evidence="3" id="KW-0081">Bacteriolytic enzyme</keyword>
<dbReference type="InterPro" id="IPR002196">
    <property type="entry name" value="Glyco_hydro_24"/>
</dbReference>
<dbReference type="InterPro" id="IPR034690">
    <property type="entry name" value="Endolysin_T4_type"/>
</dbReference>
<feature type="transmembrane region" description="Helical" evidence="7">
    <location>
        <begin position="20"/>
        <end position="39"/>
    </location>
</feature>
<dbReference type="AlphaFoldDB" id="A0A653CSV6"/>
<proteinExistence type="inferred from homology"/>
<evidence type="ECO:0000256" key="1">
    <source>
        <dbReference type="ARBA" id="ARBA00000632"/>
    </source>
</evidence>
<evidence type="ECO:0000256" key="2">
    <source>
        <dbReference type="ARBA" id="ARBA00022529"/>
    </source>
</evidence>
<keyword evidence="7" id="KW-0812">Transmembrane</keyword>